<proteinExistence type="inferred from homology"/>
<keyword evidence="6 12" id="KW-0812">Transmembrane</keyword>
<dbReference type="Proteomes" id="UP000219453">
    <property type="component" value="Unassembled WGS sequence"/>
</dbReference>
<comment type="subunit">
    <text evidence="12">Component of the protein translocase complex. Heterotrimer consisting of alpha (SecY), beta (SecG) and gamma (SecE) subunits. Can form oligomers of the heterotrimer.</text>
</comment>
<dbReference type="Pfam" id="PF03911">
    <property type="entry name" value="Sec61_beta"/>
    <property type="match status" value="1"/>
</dbReference>
<keyword evidence="9 12" id="KW-0811">Translocation</keyword>
<evidence type="ECO:0000256" key="11">
    <source>
        <dbReference type="ARBA" id="ARBA00031868"/>
    </source>
</evidence>
<dbReference type="GO" id="GO:0005886">
    <property type="term" value="C:plasma membrane"/>
    <property type="evidence" value="ECO:0007669"/>
    <property type="project" value="UniProtKB-SubCell"/>
</dbReference>
<evidence type="ECO:0000256" key="9">
    <source>
        <dbReference type="ARBA" id="ARBA00023010"/>
    </source>
</evidence>
<evidence type="ECO:0000256" key="12">
    <source>
        <dbReference type="HAMAP-Rule" id="MF_00751"/>
    </source>
</evidence>
<comment type="similarity">
    <text evidence="2 12">Belongs to the SEC61-beta family.</text>
</comment>
<evidence type="ECO:0000256" key="13">
    <source>
        <dbReference type="SAM" id="Phobius"/>
    </source>
</evidence>
<dbReference type="InterPro" id="IPR016482">
    <property type="entry name" value="SecG/Sec61-beta/Sbh"/>
</dbReference>
<keyword evidence="5 12" id="KW-1003">Cell membrane</keyword>
<dbReference type="HAMAP" id="MF_00751">
    <property type="entry name" value="SecG"/>
    <property type="match status" value="1"/>
</dbReference>
<sequence length="58" mass="6121">MSSGQNSGGLMSSAGLVRYFDNEDRNAIKMDPKTVVVFAVLLGIAVQAMSVALYGIQV</sequence>
<evidence type="ECO:0000256" key="1">
    <source>
        <dbReference type="ARBA" id="ARBA00004162"/>
    </source>
</evidence>
<keyword evidence="8 12" id="KW-1133">Transmembrane helix</keyword>
<evidence type="ECO:0000256" key="6">
    <source>
        <dbReference type="ARBA" id="ARBA00022692"/>
    </source>
</evidence>
<dbReference type="RefSeq" id="WP_097008406.1">
    <property type="nucleotide sequence ID" value="NZ_OBEJ01000002.1"/>
</dbReference>
<evidence type="ECO:0000313" key="15">
    <source>
        <dbReference type="Proteomes" id="UP000219453"/>
    </source>
</evidence>
<accession>A0A285NQT9</accession>
<evidence type="ECO:0000256" key="5">
    <source>
        <dbReference type="ARBA" id="ARBA00022475"/>
    </source>
</evidence>
<evidence type="ECO:0000256" key="7">
    <source>
        <dbReference type="ARBA" id="ARBA00022927"/>
    </source>
</evidence>
<comment type="function">
    <text evidence="12">Involved in protein export. The function of the beta subunit is unknown, but it may be involved in stabilization of the trimeric complex.</text>
</comment>
<keyword evidence="4 12" id="KW-0813">Transport</keyword>
<dbReference type="OrthoDB" id="43651at2157"/>
<keyword evidence="7 12" id="KW-0653">Protein transport</keyword>
<keyword evidence="15" id="KW-1185">Reference proteome</keyword>
<evidence type="ECO:0000256" key="3">
    <source>
        <dbReference type="ARBA" id="ARBA00014522"/>
    </source>
</evidence>
<organism evidence="14 15">
    <name type="scientific">Natronoarchaeum philippinense</name>
    <dbReference type="NCBI Taxonomy" id="558529"/>
    <lineage>
        <taxon>Archaea</taxon>
        <taxon>Methanobacteriati</taxon>
        <taxon>Methanobacteriota</taxon>
        <taxon>Stenosarchaea group</taxon>
        <taxon>Halobacteria</taxon>
        <taxon>Halobacteriales</taxon>
        <taxon>Natronoarchaeaceae</taxon>
    </lineage>
</organism>
<reference evidence="14 15" key="1">
    <citation type="submission" date="2017-09" db="EMBL/GenBank/DDBJ databases">
        <authorList>
            <person name="Ehlers B."/>
            <person name="Leendertz F.H."/>
        </authorList>
    </citation>
    <scope>NUCLEOTIDE SEQUENCE [LARGE SCALE GENOMIC DNA]</scope>
    <source>
        <strain evidence="14 15">DSM 27208</strain>
    </source>
</reference>
<evidence type="ECO:0000256" key="2">
    <source>
        <dbReference type="ARBA" id="ARBA00006103"/>
    </source>
</evidence>
<evidence type="ECO:0000256" key="8">
    <source>
        <dbReference type="ARBA" id="ARBA00022989"/>
    </source>
</evidence>
<comment type="subcellular location">
    <subcellularLocation>
        <location evidence="1 12">Cell membrane</location>
        <topology evidence="1 12">Single-pass membrane protein</topology>
    </subcellularLocation>
</comment>
<dbReference type="AlphaFoldDB" id="A0A285NQT9"/>
<evidence type="ECO:0000256" key="10">
    <source>
        <dbReference type="ARBA" id="ARBA00023136"/>
    </source>
</evidence>
<feature type="transmembrane region" description="Helical" evidence="13">
    <location>
        <begin position="35"/>
        <end position="56"/>
    </location>
</feature>
<dbReference type="EMBL" id="OBEJ01000002">
    <property type="protein sequence ID" value="SNZ11872.1"/>
    <property type="molecule type" value="Genomic_DNA"/>
</dbReference>
<dbReference type="NCBIfam" id="NF002318">
    <property type="entry name" value="PRK01253.1"/>
    <property type="match status" value="1"/>
</dbReference>
<evidence type="ECO:0000256" key="4">
    <source>
        <dbReference type="ARBA" id="ARBA00022448"/>
    </source>
</evidence>
<feature type="topological domain" description="Cytoplasmic" evidence="12">
    <location>
        <begin position="1"/>
        <end position="31"/>
    </location>
</feature>
<dbReference type="InterPro" id="IPR023531">
    <property type="entry name" value="Preprot_translocase_SecG"/>
</dbReference>
<evidence type="ECO:0000313" key="14">
    <source>
        <dbReference type="EMBL" id="SNZ11872.1"/>
    </source>
</evidence>
<keyword evidence="10 12" id="KW-0472">Membrane</keyword>
<gene>
    <name evidence="12" type="primary">secG</name>
    <name evidence="14" type="ORF">SAMN06269185_1416</name>
</gene>
<dbReference type="GO" id="GO:0015031">
    <property type="term" value="P:protein transport"/>
    <property type="evidence" value="ECO:0007669"/>
    <property type="project" value="UniProtKB-UniRule"/>
</dbReference>
<protein>
    <recommendedName>
        <fullName evidence="3 12">Preprotein translocase subunit SecG</fullName>
    </recommendedName>
    <alternativeName>
        <fullName evidence="11 12">Protein transport protein Sec61 subunit beta homolog</fullName>
    </alternativeName>
</protein>
<name>A0A285NQT9_NATPI</name>